<protein>
    <submittedName>
        <fullName evidence="1">Uncharacterized protein</fullName>
    </submittedName>
</protein>
<dbReference type="KEGG" id="aman:B6F84_04350"/>
<dbReference type="OrthoDB" id="44123at2157"/>
<dbReference type="STRING" id="282676.B6F84_04350"/>
<reference evidence="1 2" key="1">
    <citation type="submission" date="2017-03" db="EMBL/GenBank/DDBJ databases">
        <title>Sulfur activation and transportation mechanism of thermophilic Archaea Acidianus manzaensis YN-25.</title>
        <authorList>
            <person name="Ma Y."/>
            <person name="Yang Y."/>
            <person name="Xia J."/>
        </authorList>
    </citation>
    <scope>NUCLEOTIDE SEQUENCE [LARGE SCALE GENOMIC DNA]</scope>
    <source>
        <strain evidence="1 2">YN-25</strain>
    </source>
</reference>
<organism evidence="1 2">
    <name type="scientific">Acidianus manzaensis</name>
    <dbReference type="NCBI Taxonomy" id="282676"/>
    <lineage>
        <taxon>Archaea</taxon>
        <taxon>Thermoproteota</taxon>
        <taxon>Thermoprotei</taxon>
        <taxon>Sulfolobales</taxon>
        <taxon>Sulfolobaceae</taxon>
        <taxon>Acidianus</taxon>
    </lineage>
</organism>
<dbReference type="RefSeq" id="WP_148691101.1">
    <property type="nucleotide sequence ID" value="NZ_CP020477.1"/>
</dbReference>
<dbReference type="GeneID" id="41590124"/>
<dbReference type="Gene3D" id="1.10.10.10">
    <property type="entry name" value="Winged helix-like DNA-binding domain superfamily/Winged helix DNA-binding domain"/>
    <property type="match status" value="1"/>
</dbReference>
<dbReference type="SUPFAM" id="SSF46785">
    <property type="entry name" value="Winged helix' DNA-binding domain"/>
    <property type="match status" value="1"/>
</dbReference>
<dbReference type="Proteomes" id="UP000193404">
    <property type="component" value="Chromosome"/>
</dbReference>
<dbReference type="EMBL" id="CP020477">
    <property type="protein sequence ID" value="ARM75338.1"/>
    <property type="molecule type" value="Genomic_DNA"/>
</dbReference>
<keyword evidence="2" id="KW-1185">Reference proteome</keyword>
<sequence length="115" mass="13606">MEERFLSKEFITKSGRRMKINRLVSALYGLSEFDLNVYSIIREKREITLKELIEITNKNKPILIKSLKNLENLDLITKQKIRNGEKGRPVYIYKINSILENILLTDLKELVNFIH</sequence>
<dbReference type="InterPro" id="IPR036388">
    <property type="entry name" value="WH-like_DNA-bd_sf"/>
</dbReference>
<gene>
    <name evidence="1" type="ORF">B6F84_04350</name>
</gene>
<accession>A0A1W6JYK0</accession>
<dbReference type="AlphaFoldDB" id="A0A1W6JYK0"/>
<dbReference type="InterPro" id="IPR036390">
    <property type="entry name" value="WH_DNA-bd_sf"/>
</dbReference>
<name>A0A1W6JYK0_9CREN</name>
<proteinExistence type="predicted"/>
<evidence type="ECO:0000313" key="1">
    <source>
        <dbReference type="EMBL" id="ARM75338.1"/>
    </source>
</evidence>
<evidence type="ECO:0000313" key="2">
    <source>
        <dbReference type="Proteomes" id="UP000193404"/>
    </source>
</evidence>